<keyword evidence="5 7" id="KW-1133">Transmembrane helix</keyword>
<dbReference type="InterPro" id="IPR030182">
    <property type="entry name" value="PUP_plant"/>
</dbReference>
<dbReference type="GO" id="GO:0016020">
    <property type="term" value="C:membrane"/>
    <property type="evidence" value="ECO:0007669"/>
    <property type="project" value="UniProtKB-SubCell"/>
</dbReference>
<evidence type="ECO:0000313" key="9">
    <source>
        <dbReference type="Proteomes" id="UP001293593"/>
    </source>
</evidence>
<keyword evidence="3 7" id="KW-0813">Transport</keyword>
<dbReference type="GO" id="GO:0015211">
    <property type="term" value="F:purine nucleoside transmembrane transporter activity"/>
    <property type="evidence" value="ECO:0007669"/>
    <property type="project" value="UniProtKB-UniRule"/>
</dbReference>
<feature type="transmembrane region" description="Helical" evidence="7">
    <location>
        <begin position="57"/>
        <end position="76"/>
    </location>
</feature>
<feature type="transmembrane region" description="Helical" evidence="7">
    <location>
        <begin position="23"/>
        <end position="45"/>
    </location>
</feature>
<evidence type="ECO:0000256" key="6">
    <source>
        <dbReference type="ARBA" id="ARBA00023136"/>
    </source>
</evidence>
<gene>
    <name evidence="8" type="ORF">QN277_005655</name>
</gene>
<comment type="caution">
    <text evidence="8">The sequence shown here is derived from an EMBL/GenBank/DDBJ whole genome shotgun (WGS) entry which is preliminary data.</text>
</comment>
<feature type="transmembrane region" description="Helical" evidence="7">
    <location>
        <begin position="232"/>
        <end position="250"/>
    </location>
</feature>
<dbReference type="PANTHER" id="PTHR31376:SF17">
    <property type="entry name" value="PURINE PERMEASE 21-RELATED"/>
    <property type="match status" value="1"/>
</dbReference>
<feature type="transmembrane region" description="Helical" evidence="7">
    <location>
        <begin position="192"/>
        <end position="212"/>
    </location>
</feature>
<organism evidence="8 9">
    <name type="scientific">Acacia crassicarpa</name>
    <name type="common">northern wattle</name>
    <dbReference type="NCBI Taxonomy" id="499986"/>
    <lineage>
        <taxon>Eukaryota</taxon>
        <taxon>Viridiplantae</taxon>
        <taxon>Streptophyta</taxon>
        <taxon>Embryophyta</taxon>
        <taxon>Tracheophyta</taxon>
        <taxon>Spermatophyta</taxon>
        <taxon>Magnoliopsida</taxon>
        <taxon>eudicotyledons</taxon>
        <taxon>Gunneridae</taxon>
        <taxon>Pentapetalae</taxon>
        <taxon>rosids</taxon>
        <taxon>fabids</taxon>
        <taxon>Fabales</taxon>
        <taxon>Fabaceae</taxon>
        <taxon>Caesalpinioideae</taxon>
        <taxon>mimosoid clade</taxon>
        <taxon>Acacieae</taxon>
        <taxon>Acacia</taxon>
    </lineage>
</organism>
<feature type="transmembrane region" description="Helical" evidence="7">
    <location>
        <begin position="96"/>
        <end position="116"/>
    </location>
</feature>
<keyword evidence="4 7" id="KW-0812">Transmembrane</keyword>
<dbReference type="EMBL" id="JAWXYG010000011">
    <property type="protein sequence ID" value="KAK4259311.1"/>
    <property type="molecule type" value="Genomic_DNA"/>
</dbReference>
<dbReference type="AlphaFoldDB" id="A0AAE1IWR9"/>
<feature type="transmembrane region" description="Helical" evidence="7">
    <location>
        <begin position="128"/>
        <end position="146"/>
    </location>
</feature>
<name>A0AAE1IWR9_9FABA</name>
<evidence type="ECO:0000256" key="1">
    <source>
        <dbReference type="ARBA" id="ARBA00004141"/>
    </source>
</evidence>
<dbReference type="GO" id="GO:0005345">
    <property type="term" value="F:purine nucleobase transmembrane transporter activity"/>
    <property type="evidence" value="ECO:0007669"/>
    <property type="project" value="UniProtKB-UniRule"/>
</dbReference>
<feature type="transmembrane region" description="Helical" evidence="7">
    <location>
        <begin position="327"/>
        <end position="347"/>
    </location>
</feature>
<dbReference type="PANTHER" id="PTHR31376">
    <property type="entry name" value="OS09G0467300 PROTEIN-RELATED"/>
    <property type="match status" value="1"/>
</dbReference>
<feature type="transmembrane region" description="Helical" evidence="7">
    <location>
        <begin position="152"/>
        <end position="172"/>
    </location>
</feature>
<sequence length="376" mass="41226">MGVMEILCSQTSSVIKRKKKYEYWLRIGLYAVVVLVGQSSATLMGRLYYQQGGKSKWMATLVHIVGFPILLPFYAIPASKHSTANTTHNNDKQPSASTLASIYVTFGFLLALDFFLCAMGLSSLPFSTYSLIGSSKLAFNALFSFFLNSEKFTPYILNSTVLLTISSILVVLQTDDSSSAKSSTPVSEKKKYVMGFITTVGASAGYGLILSLKQLAFNKVIRNKSFKGILDMIVYQSLVACLVTVIGLFGSGEFRGLIEEMEEYGTGKASYVLTLSFTAITWQVYAVGCLSLIVEASSLLSSSISIVGLPIVPILGVLLFHDTMNGLKVISLVLSLWGFLSYVYQLYLDETNSKTDQHTSHSDISEIHSLTEWMNN</sequence>
<protein>
    <recommendedName>
        <fullName evidence="7">Probable purine permease</fullName>
    </recommendedName>
</protein>
<dbReference type="InterPro" id="IPR037185">
    <property type="entry name" value="EmrE-like"/>
</dbReference>
<evidence type="ECO:0000256" key="7">
    <source>
        <dbReference type="RuleBase" id="RU368015"/>
    </source>
</evidence>
<evidence type="ECO:0000256" key="3">
    <source>
        <dbReference type="ARBA" id="ARBA00022448"/>
    </source>
</evidence>
<proteinExistence type="inferred from homology"/>
<evidence type="ECO:0000313" key="8">
    <source>
        <dbReference type="EMBL" id="KAK4259311.1"/>
    </source>
</evidence>
<accession>A0AAE1IWR9</accession>
<evidence type="ECO:0000256" key="4">
    <source>
        <dbReference type="ARBA" id="ARBA00022692"/>
    </source>
</evidence>
<keyword evidence="6 7" id="KW-0472">Membrane</keyword>
<evidence type="ECO:0000256" key="2">
    <source>
        <dbReference type="ARBA" id="ARBA00006213"/>
    </source>
</evidence>
<comment type="similarity">
    <text evidence="2 7">Belongs to the purine permeases (TC 2.A.7.14) family.</text>
</comment>
<comment type="subcellular location">
    <subcellularLocation>
        <location evidence="1 7">Membrane</location>
        <topology evidence="1 7">Multi-pass membrane protein</topology>
    </subcellularLocation>
</comment>
<evidence type="ECO:0000256" key="5">
    <source>
        <dbReference type="ARBA" id="ARBA00022989"/>
    </source>
</evidence>
<dbReference type="SUPFAM" id="SSF103481">
    <property type="entry name" value="Multidrug resistance efflux transporter EmrE"/>
    <property type="match status" value="1"/>
</dbReference>
<dbReference type="Proteomes" id="UP001293593">
    <property type="component" value="Unassembled WGS sequence"/>
</dbReference>
<dbReference type="Pfam" id="PF16913">
    <property type="entry name" value="PUNUT"/>
    <property type="match status" value="1"/>
</dbReference>
<feature type="transmembrane region" description="Helical" evidence="7">
    <location>
        <begin position="299"/>
        <end position="320"/>
    </location>
</feature>
<reference evidence="8" key="1">
    <citation type="submission" date="2023-10" db="EMBL/GenBank/DDBJ databases">
        <title>Chromosome-level genome of the transformable northern wattle, Acacia crassicarpa.</title>
        <authorList>
            <person name="Massaro I."/>
            <person name="Sinha N.R."/>
            <person name="Poethig S."/>
            <person name="Leichty A.R."/>
        </authorList>
    </citation>
    <scope>NUCLEOTIDE SEQUENCE</scope>
    <source>
        <strain evidence="8">Acra3RX</strain>
        <tissue evidence="8">Leaf</tissue>
    </source>
</reference>
<feature type="transmembrane region" description="Helical" evidence="7">
    <location>
        <begin position="271"/>
        <end position="293"/>
    </location>
</feature>
<keyword evidence="9" id="KW-1185">Reference proteome</keyword>